<sequence>MRFIKDLVFDFRQGILRSGTLLLVPAVIAAVTFFDFYAKARRYLEQGMIQSTVDYGDYWFYLYGGMCEYIPSPDNPFQFPAVWILIFLVLPFILLNYPFRDMYGVGQQILVRSGRRSLWWLSKCCWNFCGTVLYHLIIQAAGLVLSLAFGVEISNRIHMDFINLVFNIRYQEVWNPSSLPVAAFLLPVLVSAAINMLQMTVSLFIRPMFGFFSVAVLLLASAYLLSPLLIGNYAMAFRYDWVLKAGVSMEAGMRIAVILLLLAALTGLVRFWLYDILESE</sequence>
<dbReference type="EMBL" id="RHJS01000002">
    <property type="protein sequence ID" value="RRK30675.1"/>
    <property type="molecule type" value="Genomic_DNA"/>
</dbReference>
<dbReference type="Proteomes" id="UP000274920">
    <property type="component" value="Unassembled WGS sequence"/>
</dbReference>
<name>A0A3R8KXS4_9FIRM</name>
<keyword evidence="1" id="KW-0812">Transmembrane</keyword>
<evidence type="ECO:0000313" key="2">
    <source>
        <dbReference type="EMBL" id="RRK30675.1"/>
    </source>
</evidence>
<feature type="transmembrane region" description="Helical" evidence="1">
    <location>
        <begin position="21"/>
        <end position="38"/>
    </location>
</feature>
<evidence type="ECO:0000313" key="3">
    <source>
        <dbReference type="Proteomes" id="UP000274920"/>
    </source>
</evidence>
<protein>
    <submittedName>
        <fullName evidence="2">Uncharacterized protein</fullName>
    </submittedName>
</protein>
<feature type="transmembrane region" description="Helical" evidence="1">
    <location>
        <begin position="120"/>
        <end position="149"/>
    </location>
</feature>
<feature type="transmembrane region" description="Helical" evidence="1">
    <location>
        <begin position="209"/>
        <end position="231"/>
    </location>
</feature>
<evidence type="ECO:0000256" key="1">
    <source>
        <dbReference type="SAM" id="Phobius"/>
    </source>
</evidence>
<organism evidence="2 3">
    <name type="scientific">Schaedlerella arabinosiphila</name>
    <dbReference type="NCBI Taxonomy" id="2044587"/>
    <lineage>
        <taxon>Bacteria</taxon>
        <taxon>Bacillati</taxon>
        <taxon>Bacillota</taxon>
        <taxon>Clostridia</taxon>
        <taxon>Lachnospirales</taxon>
        <taxon>Lachnospiraceae</taxon>
        <taxon>Schaedlerella</taxon>
    </lineage>
</organism>
<dbReference type="RefSeq" id="WP_125126481.1">
    <property type="nucleotide sequence ID" value="NZ_RHJS01000002.1"/>
</dbReference>
<feature type="transmembrane region" description="Helical" evidence="1">
    <location>
        <begin position="179"/>
        <end position="197"/>
    </location>
</feature>
<reference evidence="2" key="1">
    <citation type="submission" date="2018-10" db="EMBL/GenBank/DDBJ databases">
        <title>Schaedlerella arabinophila gen. nov. sp. nov., isolated from the mouse intestinal tract and comparative analysis with the genome of the closely related altered Schaedler flora strain ASF502.</title>
        <authorList>
            <person name="Miyake S."/>
            <person name="Soh M."/>
            <person name="Seedorf H."/>
        </authorList>
    </citation>
    <scope>NUCLEOTIDE SEQUENCE [LARGE SCALE GENOMIC DNA]</scope>
    <source>
        <strain evidence="2">DSM 106076</strain>
    </source>
</reference>
<gene>
    <name evidence="2" type="ORF">EBB54_04250</name>
</gene>
<accession>A0A3R8KXS4</accession>
<proteinExistence type="predicted"/>
<keyword evidence="1" id="KW-1133">Transmembrane helix</keyword>
<feature type="transmembrane region" description="Helical" evidence="1">
    <location>
        <begin position="81"/>
        <end position="99"/>
    </location>
</feature>
<comment type="caution">
    <text evidence="2">The sequence shown here is derived from an EMBL/GenBank/DDBJ whole genome shotgun (WGS) entry which is preliminary data.</text>
</comment>
<dbReference type="AlphaFoldDB" id="A0A3R8KXS4"/>
<keyword evidence="1" id="KW-0472">Membrane</keyword>
<keyword evidence="3" id="KW-1185">Reference proteome</keyword>
<feature type="transmembrane region" description="Helical" evidence="1">
    <location>
        <begin position="251"/>
        <end position="273"/>
    </location>
</feature>